<gene>
    <name evidence="1" type="ORF">B0H99_106169</name>
</gene>
<accession>A0A2P8H1R4</accession>
<dbReference type="Proteomes" id="UP000242682">
    <property type="component" value="Unassembled WGS sequence"/>
</dbReference>
<name>A0A2P8H1R4_9BACL</name>
<reference evidence="1 2" key="1">
    <citation type="submission" date="2018-03" db="EMBL/GenBank/DDBJ databases">
        <title>Genomic Encyclopedia of Type Strains, Phase III (KMG-III): the genomes of soil and plant-associated and newly described type strains.</title>
        <authorList>
            <person name="Whitman W."/>
        </authorList>
    </citation>
    <scope>NUCLEOTIDE SEQUENCE [LARGE SCALE GENOMIC DNA]</scope>
    <source>
        <strain evidence="1 2">CGMCC 1.12259</strain>
    </source>
</reference>
<dbReference type="AlphaFoldDB" id="A0A2P8H1R4"/>
<dbReference type="RefSeq" id="WP_106533475.1">
    <property type="nucleotide sequence ID" value="NZ_PYAT01000006.1"/>
</dbReference>
<sequence length="97" mass="10649">MDTIKSKVGITQIIDIDGSDVGYSIQKTIMETGLYSVYLVSLENQPNATDQVLLIEHPPAQGPSKHLLSLVPNKPLSTSELMSEIVEALNAHFEQKE</sequence>
<dbReference type="EMBL" id="PYAT01000006">
    <property type="protein sequence ID" value="PSL40151.1"/>
    <property type="molecule type" value="Genomic_DNA"/>
</dbReference>
<evidence type="ECO:0000313" key="2">
    <source>
        <dbReference type="Proteomes" id="UP000242682"/>
    </source>
</evidence>
<organism evidence="1 2">
    <name type="scientific">Planomicrobium soli</name>
    <dbReference type="NCBI Taxonomy" id="1176648"/>
    <lineage>
        <taxon>Bacteria</taxon>
        <taxon>Bacillati</taxon>
        <taxon>Bacillota</taxon>
        <taxon>Bacilli</taxon>
        <taxon>Bacillales</taxon>
        <taxon>Caryophanaceae</taxon>
        <taxon>Planomicrobium</taxon>
    </lineage>
</organism>
<keyword evidence="2" id="KW-1185">Reference proteome</keyword>
<evidence type="ECO:0000313" key="1">
    <source>
        <dbReference type="EMBL" id="PSL40151.1"/>
    </source>
</evidence>
<dbReference type="OrthoDB" id="2428408at2"/>
<comment type="caution">
    <text evidence="1">The sequence shown here is derived from an EMBL/GenBank/DDBJ whole genome shotgun (WGS) entry which is preliminary data.</text>
</comment>
<proteinExistence type="predicted"/>
<protein>
    <submittedName>
        <fullName evidence="1">Uncharacterized protein</fullName>
    </submittedName>
</protein>